<dbReference type="GO" id="GO:0006559">
    <property type="term" value="P:L-phenylalanine catabolic process"/>
    <property type="evidence" value="ECO:0007669"/>
    <property type="project" value="UniProtKB-UniPathway"/>
</dbReference>
<evidence type="ECO:0000313" key="16">
    <source>
        <dbReference type="EMBL" id="MXO71028.1"/>
    </source>
</evidence>
<feature type="binding site" evidence="13">
    <location>
        <position position="245"/>
    </location>
    <ligand>
        <name>Ca(2+)</name>
        <dbReference type="ChEBI" id="CHEBI:29108"/>
    </ligand>
</feature>
<dbReference type="AlphaFoldDB" id="A0A844YVS8"/>
<keyword evidence="10" id="KW-0585">Phenylalanine catabolism</keyword>
<dbReference type="Gene3D" id="3.90.850.10">
    <property type="entry name" value="Fumarylacetoacetase-like, C-terminal domain"/>
    <property type="match status" value="1"/>
</dbReference>
<dbReference type="SUPFAM" id="SSF56529">
    <property type="entry name" value="FAH"/>
    <property type="match status" value="1"/>
</dbReference>
<dbReference type="Proteomes" id="UP000466966">
    <property type="component" value="Unassembled WGS sequence"/>
</dbReference>
<dbReference type="GO" id="GO:0006572">
    <property type="term" value="P:L-tyrosine catabolic process"/>
    <property type="evidence" value="ECO:0007669"/>
    <property type="project" value="UniProtKB-KW"/>
</dbReference>
<evidence type="ECO:0000256" key="3">
    <source>
        <dbReference type="ARBA" id="ARBA00004782"/>
    </source>
</evidence>
<evidence type="ECO:0000256" key="10">
    <source>
        <dbReference type="ARBA" id="ARBA00023232"/>
    </source>
</evidence>
<feature type="binding site" evidence="12">
    <location>
        <position position="252"/>
    </location>
    <ligand>
        <name>substrate</name>
    </ligand>
</feature>
<reference evidence="16 17" key="1">
    <citation type="submission" date="2019-12" db="EMBL/GenBank/DDBJ databases">
        <title>Genomic-based taxomic classification of the family Erythrobacteraceae.</title>
        <authorList>
            <person name="Xu L."/>
        </authorList>
    </citation>
    <scope>NUCLEOTIDE SEQUENCE [LARGE SCALE GENOMIC DNA]</scope>
    <source>
        <strain evidence="16 17">M0322</strain>
    </source>
</reference>
<feature type="binding site" evidence="13">
    <location>
        <position position="208"/>
    </location>
    <ligand>
        <name>Ca(2+)</name>
        <dbReference type="ChEBI" id="CHEBI:29108"/>
    </ligand>
</feature>
<organism evidence="16 17">
    <name type="scientific">Alteraurantiacibacter buctensis</name>
    <dbReference type="NCBI Taxonomy" id="1503981"/>
    <lineage>
        <taxon>Bacteria</taxon>
        <taxon>Pseudomonadati</taxon>
        <taxon>Pseudomonadota</taxon>
        <taxon>Alphaproteobacteria</taxon>
        <taxon>Sphingomonadales</taxon>
        <taxon>Erythrobacteraceae</taxon>
        <taxon>Alteraurantiacibacter</taxon>
    </lineage>
</organism>
<sequence>MSIELNATHDPTRRSFVASANVADTDFPIQNLPFGVFDDGKGARGGVALGDQIIDLKALLAAGLLNGAAAEVAAIASQPTLADLFMADPAKVSQLRAALSDLYRQDSGAQAAAGAALLPADSAAMVMPTKPAAFTDFCTSADHILRMARNGGRAPNPAWATLPVAYNGRASSVAVSGTPVVRPMGQVVPRGESAAVLAPEPMLDFEVEFGAWLRGPNRGLGNALGDHITLEQAEDLLFGCCLVNDWSARGIQFYEMILGPHLGKSFLTTISPWIVTMEALAPFRVPGRGRTGDEPALLPYFNTPFDRAHGGLNIELTAHLDIGSGPHQIVRTNVAELFWTLAQMVTHQASGGAPLENADLIATGTVSGAADEARACLVELTELGKSPITLPDGTTRVMLEDGDTLAIKGRALADGFVSIGFGECSGTIHPAKVYA</sequence>
<evidence type="ECO:0000313" key="17">
    <source>
        <dbReference type="Proteomes" id="UP000466966"/>
    </source>
</evidence>
<comment type="cofactor">
    <cofactor evidence="2 13">
        <name>Mg(2+)</name>
        <dbReference type="ChEBI" id="CHEBI:18420"/>
    </cofactor>
</comment>
<feature type="binding site" evidence="13">
    <location>
        <position position="136"/>
    </location>
    <ligand>
        <name>Ca(2+)</name>
        <dbReference type="ChEBI" id="CHEBI:29108"/>
    </ligand>
</feature>
<evidence type="ECO:0000256" key="5">
    <source>
        <dbReference type="ARBA" id="ARBA00022723"/>
    </source>
</evidence>
<proteinExistence type="predicted"/>
<dbReference type="SUPFAM" id="SSF63433">
    <property type="entry name" value="Fumarylacetoacetate hydrolase, FAH, N-terminal domain"/>
    <property type="match status" value="1"/>
</dbReference>
<feature type="domain" description="Fumarylacetoacetase N-terminal" evidence="15">
    <location>
        <begin position="30"/>
        <end position="128"/>
    </location>
</feature>
<dbReference type="InterPro" id="IPR011234">
    <property type="entry name" value="Fumarylacetoacetase-like_C"/>
</dbReference>
<comment type="cofactor">
    <cofactor evidence="1 13">
        <name>Ca(2+)</name>
        <dbReference type="ChEBI" id="CHEBI:29108"/>
    </cofactor>
</comment>
<evidence type="ECO:0000259" key="14">
    <source>
        <dbReference type="Pfam" id="PF01557"/>
    </source>
</evidence>
<feature type="binding site" evidence="13">
    <location>
        <position position="245"/>
    </location>
    <ligand>
        <name>Mg(2+)</name>
        <dbReference type="ChEBI" id="CHEBI:18420"/>
    </ligand>
</feature>
<dbReference type="OrthoDB" id="3766879at2"/>
<dbReference type="PANTHER" id="PTHR43069">
    <property type="entry name" value="FUMARYLACETOACETASE"/>
    <property type="match status" value="1"/>
</dbReference>
<dbReference type="PANTHER" id="PTHR43069:SF2">
    <property type="entry name" value="FUMARYLACETOACETASE"/>
    <property type="match status" value="1"/>
</dbReference>
<dbReference type="RefSeq" id="WP_160770985.1">
    <property type="nucleotide sequence ID" value="NZ_WTYV01000002.1"/>
</dbReference>
<accession>A0A844YVS8</accession>
<dbReference type="InterPro" id="IPR015377">
    <property type="entry name" value="Fumarylacetoacetase_N"/>
</dbReference>
<evidence type="ECO:0000259" key="15">
    <source>
        <dbReference type="Pfam" id="PF09298"/>
    </source>
</evidence>
<dbReference type="EC" id="3.7.1.2" evidence="4"/>
<dbReference type="InterPro" id="IPR036663">
    <property type="entry name" value="Fumarylacetoacetase_C_sf"/>
</dbReference>
<feature type="binding site" evidence="12">
    <location>
        <position position="365"/>
    </location>
    <ligand>
        <name>substrate</name>
    </ligand>
</feature>
<feature type="binding site" evidence="13">
    <location>
        <position position="268"/>
    </location>
    <ligand>
        <name>Mg(2+)</name>
        <dbReference type="ChEBI" id="CHEBI:18420"/>
    </ligand>
</feature>
<dbReference type="UniPathway" id="UPA00139">
    <property type="reaction ID" value="UER00341"/>
</dbReference>
<evidence type="ECO:0000256" key="7">
    <source>
        <dbReference type="ARBA" id="ARBA00022837"/>
    </source>
</evidence>
<dbReference type="Pfam" id="PF09298">
    <property type="entry name" value="FAA_hydrolase_N"/>
    <property type="match status" value="1"/>
</dbReference>
<keyword evidence="6" id="KW-0378">Hydrolase</keyword>
<feature type="binding site" evidence="13">
    <location>
        <position position="264"/>
    </location>
    <ligand>
        <name>Mg(2+)</name>
        <dbReference type="ChEBI" id="CHEBI:18420"/>
    </ligand>
</feature>
<evidence type="ECO:0000256" key="12">
    <source>
        <dbReference type="PIRSR" id="PIRSR605959-2"/>
    </source>
</evidence>
<feature type="domain" description="Fumarylacetoacetase-like C-terminal" evidence="14">
    <location>
        <begin position="134"/>
        <end position="424"/>
    </location>
</feature>
<evidence type="ECO:0000256" key="9">
    <source>
        <dbReference type="ARBA" id="ARBA00022878"/>
    </source>
</evidence>
<evidence type="ECO:0000256" key="2">
    <source>
        <dbReference type="ARBA" id="ARBA00001946"/>
    </source>
</evidence>
<dbReference type="InterPro" id="IPR005959">
    <property type="entry name" value="Fumarylacetoacetase"/>
</dbReference>
<evidence type="ECO:0000256" key="6">
    <source>
        <dbReference type="ARBA" id="ARBA00022801"/>
    </source>
</evidence>
<dbReference type="GO" id="GO:0004334">
    <property type="term" value="F:fumarylacetoacetase activity"/>
    <property type="evidence" value="ECO:0007669"/>
    <property type="project" value="UniProtKB-EC"/>
</dbReference>
<evidence type="ECO:0000256" key="1">
    <source>
        <dbReference type="ARBA" id="ARBA00001913"/>
    </source>
</evidence>
<dbReference type="GO" id="GO:1902000">
    <property type="term" value="P:homogentisate catabolic process"/>
    <property type="evidence" value="ECO:0007669"/>
    <property type="project" value="TreeGrafter"/>
</dbReference>
<keyword evidence="8 13" id="KW-0460">Magnesium</keyword>
<evidence type="ECO:0000256" key="8">
    <source>
        <dbReference type="ARBA" id="ARBA00022842"/>
    </source>
</evidence>
<keyword evidence="7 13" id="KW-0106">Calcium</keyword>
<protein>
    <recommendedName>
        <fullName evidence="4">fumarylacetoacetase</fullName>
        <ecNumber evidence="4">3.7.1.2</ecNumber>
    </recommendedName>
</protein>
<dbReference type="InterPro" id="IPR036462">
    <property type="entry name" value="Fumarylacetoacetase_N_sf"/>
</dbReference>
<dbReference type="Gene3D" id="2.30.30.230">
    <property type="entry name" value="Fumarylacetoacetase, N-terminal domain"/>
    <property type="match status" value="1"/>
</dbReference>
<keyword evidence="9" id="KW-0828">Tyrosine catabolism</keyword>
<comment type="pathway">
    <text evidence="3">Amino-acid degradation; L-phenylalanine degradation; acetoacetate and fumarate from L-phenylalanine: step 6/6.</text>
</comment>
<dbReference type="GO" id="GO:0046872">
    <property type="term" value="F:metal ion binding"/>
    <property type="evidence" value="ECO:0007669"/>
    <property type="project" value="UniProtKB-KW"/>
</dbReference>
<dbReference type="Pfam" id="PF01557">
    <property type="entry name" value="FAA_hydrolase"/>
    <property type="match status" value="1"/>
</dbReference>
<keyword evidence="5 13" id="KW-0479">Metal-binding</keyword>
<gene>
    <name evidence="16" type="ORF">GRI99_05165</name>
</gene>
<keyword evidence="17" id="KW-1185">Reference proteome</keyword>
<feature type="binding site" evidence="13">
    <location>
        <position position="206"/>
    </location>
    <ligand>
        <name>Ca(2+)</name>
        <dbReference type="ChEBI" id="CHEBI:29108"/>
    </ligand>
</feature>
<evidence type="ECO:0000256" key="11">
    <source>
        <dbReference type="PIRSR" id="PIRSR605959-1"/>
    </source>
</evidence>
<dbReference type="EMBL" id="WTYV01000002">
    <property type="protein sequence ID" value="MXO71028.1"/>
    <property type="molecule type" value="Genomic_DNA"/>
</dbReference>
<evidence type="ECO:0000256" key="4">
    <source>
        <dbReference type="ARBA" id="ARBA00012094"/>
    </source>
</evidence>
<comment type="caution">
    <text evidence="16">The sequence shown here is derived from an EMBL/GenBank/DDBJ whole genome shotgun (WGS) entry which is preliminary data.</text>
</comment>
<name>A0A844YVS8_9SPHN</name>
<feature type="active site" description="Proton acceptor" evidence="11">
    <location>
        <position position="143"/>
    </location>
</feature>
<feature type="binding site" evidence="12">
    <location>
        <position position="149"/>
    </location>
    <ligand>
        <name>substrate</name>
    </ligand>
</feature>
<evidence type="ECO:0000256" key="13">
    <source>
        <dbReference type="PIRSR" id="PIRSR605959-3"/>
    </source>
</evidence>